<keyword evidence="3" id="KW-1185">Reference proteome</keyword>
<dbReference type="Proteomes" id="UP000222366">
    <property type="component" value="Unassembled WGS sequence"/>
</dbReference>
<reference evidence="2 3" key="1">
    <citation type="journal article" date="2017" name="Nat. Microbiol.">
        <title>Natural product diversity associated with the nematode symbionts Photorhabdus and Xenorhabdus.</title>
        <authorList>
            <person name="Tobias N.J."/>
            <person name="Wolff H."/>
            <person name="Djahanschiri B."/>
            <person name="Grundmann F."/>
            <person name="Kronenwerth M."/>
            <person name="Shi Y.M."/>
            <person name="Simonyi S."/>
            <person name="Grun P."/>
            <person name="Shapiro-Ilan D."/>
            <person name="Pidot S.J."/>
            <person name="Stinear T.P."/>
            <person name="Ebersberger I."/>
            <person name="Bode H.B."/>
        </authorList>
    </citation>
    <scope>NUCLEOTIDE SEQUENCE [LARGE SCALE GENOMIC DNA]</scope>
    <source>
        <strain evidence="2 3">DSM 17904</strain>
    </source>
</reference>
<sequence length="233" mass="26270">MARPDWGELKNKFLSDHAETGVSPKEWCESQGLNYSTARRYIKNSTAHKTAQNETRKVRNSKKRNSNTAPPFEIGNSVAVKHSGYSKYLPDSKELFKDAAELDLDQELLFVRARTLSVTNILGKLRTDFESAEDSELRGDIAKQIMGAEQALDRNIARIESIERTLTSLDIDRATLPKVIADTEFRLAVTRKTKLEADKLQKEIDTEKEQPIKRMEVIIVGENNQGDTDTTSG</sequence>
<comment type="caution">
    <text evidence="2">The sequence shown here is derived from an EMBL/GenBank/DDBJ whole genome shotgun (WGS) entry which is preliminary data.</text>
</comment>
<evidence type="ECO:0000313" key="2">
    <source>
        <dbReference type="EMBL" id="PHM60651.1"/>
    </source>
</evidence>
<dbReference type="EMBL" id="NJAJ01000056">
    <property type="protein sequence ID" value="PHM60651.1"/>
    <property type="molecule type" value="Genomic_DNA"/>
</dbReference>
<feature type="compositionally biased region" description="Polar residues" evidence="1">
    <location>
        <begin position="43"/>
        <end position="53"/>
    </location>
</feature>
<evidence type="ECO:0000256" key="1">
    <source>
        <dbReference type="SAM" id="MobiDB-lite"/>
    </source>
</evidence>
<evidence type="ECO:0000313" key="3">
    <source>
        <dbReference type="Proteomes" id="UP000222366"/>
    </source>
</evidence>
<organism evidence="2 3">
    <name type="scientific">Xenorhabdus stockiae</name>
    <dbReference type="NCBI Taxonomy" id="351614"/>
    <lineage>
        <taxon>Bacteria</taxon>
        <taxon>Pseudomonadati</taxon>
        <taxon>Pseudomonadota</taxon>
        <taxon>Gammaproteobacteria</taxon>
        <taxon>Enterobacterales</taxon>
        <taxon>Morganellaceae</taxon>
        <taxon>Xenorhabdus</taxon>
    </lineage>
</organism>
<dbReference type="AlphaFoldDB" id="A0A2D0KB45"/>
<name>A0A2D0KB45_9GAMM</name>
<evidence type="ECO:0008006" key="4">
    <source>
        <dbReference type="Google" id="ProtNLM"/>
    </source>
</evidence>
<dbReference type="RefSeq" id="WP_099126054.1">
    <property type="nucleotide sequence ID" value="NZ_CAWNRH010000133.1"/>
</dbReference>
<protein>
    <recommendedName>
        <fullName evidence="4">Terminase</fullName>
    </recommendedName>
</protein>
<gene>
    <name evidence="2" type="ORF">Xsto_03808</name>
</gene>
<accession>A0A2D0KB45</accession>
<proteinExistence type="predicted"/>
<feature type="region of interest" description="Disordered" evidence="1">
    <location>
        <begin position="43"/>
        <end position="74"/>
    </location>
</feature>